<dbReference type="Proteomes" id="UP000215459">
    <property type="component" value="Unassembled WGS sequence"/>
</dbReference>
<evidence type="ECO:0000313" key="2">
    <source>
        <dbReference type="Proteomes" id="UP000215459"/>
    </source>
</evidence>
<sequence length="105" mass="12612">MNIQDELKVVLDSLVQLNKKCKNPILTFEEISEQEENLFEFETNDQKIEYITNKLKAVDENNTDLVIKILLELHFLFEEYLWQIDEIHSLVKKMTGNYRDKMEMD</sequence>
<keyword evidence="2" id="KW-1185">Reference proteome</keyword>
<dbReference type="AlphaFoldDB" id="A0A235B1K3"/>
<protein>
    <submittedName>
        <fullName evidence="1">Uncharacterized protein</fullName>
    </submittedName>
</protein>
<organism evidence="1 2">
    <name type="scientific">Paludifilum halophilum</name>
    <dbReference type="NCBI Taxonomy" id="1642702"/>
    <lineage>
        <taxon>Bacteria</taxon>
        <taxon>Bacillati</taxon>
        <taxon>Bacillota</taxon>
        <taxon>Bacilli</taxon>
        <taxon>Bacillales</taxon>
        <taxon>Thermoactinomycetaceae</taxon>
        <taxon>Paludifilum</taxon>
    </lineage>
</organism>
<evidence type="ECO:0000313" key="1">
    <source>
        <dbReference type="EMBL" id="OYD06122.1"/>
    </source>
</evidence>
<dbReference type="RefSeq" id="WP_094265970.1">
    <property type="nucleotide sequence ID" value="NZ_NOWF01000019.1"/>
</dbReference>
<gene>
    <name evidence="1" type="ORF">CHM34_17865</name>
</gene>
<accession>A0A235B1K3</accession>
<dbReference type="EMBL" id="NOWF01000019">
    <property type="protein sequence ID" value="OYD06122.1"/>
    <property type="molecule type" value="Genomic_DNA"/>
</dbReference>
<reference evidence="1 2" key="1">
    <citation type="submission" date="2017-07" db="EMBL/GenBank/DDBJ databases">
        <title>The genome sequence of Paludifilum halophilum highlights mechanisms for microbial adaptation to high salt environemnts.</title>
        <authorList>
            <person name="Belbahri L."/>
        </authorList>
    </citation>
    <scope>NUCLEOTIDE SEQUENCE [LARGE SCALE GENOMIC DNA]</scope>
    <source>
        <strain evidence="1 2">DSM 102817</strain>
    </source>
</reference>
<proteinExistence type="predicted"/>
<comment type="caution">
    <text evidence="1">The sequence shown here is derived from an EMBL/GenBank/DDBJ whole genome shotgun (WGS) entry which is preliminary data.</text>
</comment>
<dbReference type="OrthoDB" id="2678888at2"/>
<name>A0A235B1K3_9BACL</name>